<protein>
    <submittedName>
        <fullName evidence="4">N-acetyltransferase</fullName>
    </submittedName>
</protein>
<evidence type="ECO:0000256" key="2">
    <source>
        <dbReference type="ARBA" id="ARBA00023315"/>
    </source>
</evidence>
<dbReference type="InterPro" id="IPR016181">
    <property type="entry name" value="Acyl_CoA_acyltransferase"/>
</dbReference>
<keyword evidence="2" id="KW-0012">Acyltransferase</keyword>
<dbReference type="PANTHER" id="PTHR43877">
    <property type="entry name" value="AMINOALKYLPHOSPHONATE N-ACETYLTRANSFERASE-RELATED-RELATED"/>
    <property type="match status" value="1"/>
</dbReference>
<evidence type="ECO:0000259" key="3">
    <source>
        <dbReference type="PROSITE" id="PS51186"/>
    </source>
</evidence>
<evidence type="ECO:0000313" key="5">
    <source>
        <dbReference type="Proteomes" id="UP000635387"/>
    </source>
</evidence>
<dbReference type="CDD" id="cd04301">
    <property type="entry name" value="NAT_SF"/>
    <property type="match status" value="1"/>
</dbReference>
<dbReference type="EMBL" id="BNAY01000003">
    <property type="protein sequence ID" value="GHH15714.1"/>
    <property type="molecule type" value="Genomic_DNA"/>
</dbReference>
<dbReference type="PANTHER" id="PTHR43877:SF2">
    <property type="entry name" value="AMINOALKYLPHOSPHONATE N-ACETYLTRANSFERASE-RELATED"/>
    <property type="match status" value="1"/>
</dbReference>
<dbReference type="InterPro" id="IPR000182">
    <property type="entry name" value="GNAT_dom"/>
</dbReference>
<dbReference type="SUPFAM" id="SSF55729">
    <property type="entry name" value="Acyl-CoA N-acyltransferases (Nat)"/>
    <property type="match status" value="1"/>
</dbReference>
<feature type="domain" description="N-acetyltransferase" evidence="3">
    <location>
        <begin position="18"/>
        <end position="176"/>
    </location>
</feature>
<evidence type="ECO:0000313" key="4">
    <source>
        <dbReference type="EMBL" id="GHH15714.1"/>
    </source>
</evidence>
<keyword evidence="5" id="KW-1185">Reference proteome</keyword>
<gene>
    <name evidence="4" type="primary">yjaB</name>
    <name evidence="4" type="ORF">GCM10017790_30530</name>
</gene>
<comment type="caution">
    <text evidence="4">The sequence shown here is derived from an EMBL/GenBank/DDBJ whole genome shotgun (WGS) entry which is preliminary data.</text>
</comment>
<name>A0ABQ3LHK6_9PSEU</name>
<sequence length="176" mass="19298">MSDQDDVRRKGGVMGTGPVVRNAERDEVMAICRFGEEHVRAHYAPLIGEEAAAKQVRMWWHETNIGGAVARGAVVVADDGGHLAGVGQRGLHGDDHVIYKLYVHPRHRGGGLGVRLLDALIGQLPEGAERVYIEHFAANERAGAFYEREGFTVDRIEPSSTGDPALGVVWRVRELR</sequence>
<organism evidence="4 5">
    <name type="scientific">Amycolatopsis oliviviridis</name>
    <dbReference type="NCBI Taxonomy" id="1471590"/>
    <lineage>
        <taxon>Bacteria</taxon>
        <taxon>Bacillati</taxon>
        <taxon>Actinomycetota</taxon>
        <taxon>Actinomycetes</taxon>
        <taxon>Pseudonocardiales</taxon>
        <taxon>Pseudonocardiaceae</taxon>
        <taxon>Amycolatopsis</taxon>
    </lineage>
</organism>
<keyword evidence="1" id="KW-0808">Transferase</keyword>
<dbReference type="Proteomes" id="UP000635387">
    <property type="component" value="Unassembled WGS sequence"/>
</dbReference>
<accession>A0ABQ3LHK6</accession>
<dbReference type="Pfam" id="PF13508">
    <property type="entry name" value="Acetyltransf_7"/>
    <property type="match status" value="1"/>
</dbReference>
<dbReference type="PROSITE" id="PS51186">
    <property type="entry name" value="GNAT"/>
    <property type="match status" value="1"/>
</dbReference>
<dbReference type="InterPro" id="IPR050832">
    <property type="entry name" value="Bact_Acetyltransf"/>
</dbReference>
<proteinExistence type="predicted"/>
<dbReference type="Gene3D" id="3.40.630.30">
    <property type="match status" value="1"/>
</dbReference>
<reference evidence="5" key="1">
    <citation type="journal article" date="2019" name="Int. J. Syst. Evol. Microbiol.">
        <title>The Global Catalogue of Microorganisms (GCM) 10K type strain sequencing project: providing services to taxonomists for standard genome sequencing and annotation.</title>
        <authorList>
            <consortium name="The Broad Institute Genomics Platform"/>
            <consortium name="The Broad Institute Genome Sequencing Center for Infectious Disease"/>
            <person name="Wu L."/>
            <person name="Ma J."/>
        </authorList>
    </citation>
    <scope>NUCLEOTIDE SEQUENCE [LARGE SCALE GENOMIC DNA]</scope>
    <source>
        <strain evidence="5">CGMCC 4.7683</strain>
    </source>
</reference>
<evidence type="ECO:0000256" key="1">
    <source>
        <dbReference type="ARBA" id="ARBA00022679"/>
    </source>
</evidence>